<protein>
    <submittedName>
        <fullName evidence="6">LysR family transcription regulator</fullName>
    </submittedName>
</protein>
<dbReference type="HOGENOM" id="CLU_039613_6_2_9"/>
<dbReference type="GO" id="GO:0003700">
    <property type="term" value="F:DNA-binding transcription factor activity"/>
    <property type="evidence" value="ECO:0007669"/>
    <property type="project" value="InterPro"/>
</dbReference>
<dbReference type="PATRIC" id="fig|866895.3.peg.3579"/>
<dbReference type="PROSITE" id="PS50931">
    <property type="entry name" value="HTH_LYSR"/>
    <property type="match status" value="1"/>
</dbReference>
<dbReference type="InterPro" id="IPR036390">
    <property type="entry name" value="WH_DNA-bd_sf"/>
</dbReference>
<keyword evidence="4" id="KW-0804">Transcription</keyword>
<accession>I0JRW4</accession>
<dbReference type="GO" id="GO:0003677">
    <property type="term" value="F:DNA binding"/>
    <property type="evidence" value="ECO:0007669"/>
    <property type="project" value="UniProtKB-KW"/>
</dbReference>
<dbReference type="eggNOG" id="COG0583">
    <property type="taxonomic scope" value="Bacteria"/>
</dbReference>
<dbReference type="Proteomes" id="UP000007397">
    <property type="component" value="Chromosome"/>
</dbReference>
<sequence>MDIRHLQYFIEVARFSSFTKAADHLFISQPTISKMIKNLEADLGVELFERSRKKITLTDAGRVILAQAEVIDKAFNNLQTELDDLLGLQKGHIRIGLPPIMDADQFIKALGGFHDQYPHITFQLLENGAKKIEDNIIQEELDVGITVLPTEEERFDYFFLMSEELSVVLPPSHKLSRRKQINLKELEEESFILFNKDFVLNDRIVSACKEAGFLPQVVSESSQWDFIGKMITANLGISILPNSVAHLLKEDVRIIKVVQPVLEWDLAIIWPKDRYLAYATKEWLKFTQDRIATQAGKEQPLNK</sequence>
<feature type="domain" description="HTH lysR-type" evidence="5">
    <location>
        <begin position="1"/>
        <end position="58"/>
    </location>
</feature>
<dbReference type="InterPro" id="IPR050950">
    <property type="entry name" value="HTH-type_LysR_regulators"/>
</dbReference>
<dbReference type="SUPFAM" id="SSF46785">
    <property type="entry name" value="Winged helix' DNA-binding domain"/>
    <property type="match status" value="1"/>
</dbReference>
<dbReference type="Pfam" id="PF00126">
    <property type="entry name" value="HTH_1"/>
    <property type="match status" value="1"/>
</dbReference>
<keyword evidence="2" id="KW-0805">Transcription regulation</keyword>
<evidence type="ECO:0000313" key="7">
    <source>
        <dbReference type="Proteomes" id="UP000007397"/>
    </source>
</evidence>
<evidence type="ECO:0000259" key="5">
    <source>
        <dbReference type="PROSITE" id="PS50931"/>
    </source>
</evidence>
<keyword evidence="3" id="KW-0238">DNA-binding</keyword>
<evidence type="ECO:0000256" key="2">
    <source>
        <dbReference type="ARBA" id="ARBA00023015"/>
    </source>
</evidence>
<dbReference type="InterPro" id="IPR000847">
    <property type="entry name" value="LysR_HTH_N"/>
</dbReference>
<dbReference type="KEGG" id="hhd:HBHAL_4547"/>
<dbReference type="RefSeq" id="WP_014644770.1">
    <property type="nucleotide sequence ID" value="NC_017668.1"/>
</dbReference>
<dbReference type="SUPFAM" id="SSF53850">
    <property type="entry name" value="Periplasmic binding protein-like II"/>
    <property type="match status" value="1"/>
</dbReference>
<name>I0JRW4_HALH3</name>
<dbReference type="PANTHER" id="PTHR30419:SF8">
    <property type="entry name" value="NITROGEN ASSIMILATION TRANSCRIPTIONAL ACTIVATOR-RELATED"/>
    <property type="match status" value="1"/>
</dbReference>
<dbReference type="Gene3D" id="3.40.190.290">
    <property type="match status" value="1"/>
</dbReference>
<dbReference type="InterPro" id="IPR005119">
    <property type="entry name" value="LysR_subst-bd"/>
</dbReference>
<evidence type="ECO:0000256" key="4">
    <source>
        <dbReference type="ARBA" id="ARBA00023163"/>
    </source>
</evidence>
<dbReference type="GO" id="GO:0005829">
    <property type="term" value="C:cytosol"/>
    <property type="evidence" value="ECO:0007669"/>
    <property type="project" value="TreeGrafter"/>
</dbReference>
<evidence type="ECO:0000256" key="1">
    <source>
        <dbReference type="ARBA" id="ARBA00009437"/>
    </source>
</evidence>
<dbReference type="Pfam" id="PF03466">
    <property type="entry name" value="LysR_substrate"/>
    <property type="match status" value="1"/>
</dbReference>
<dbReference type="PANTHER" id="PTHR30419">
    <property type="entry name" value="HTH-TYPE TRANSCRIPTIONAL REGULATOR YBHD"/>
    <property type="match status" value="1"/>
</dbReference>
<dbReference type="Gene3D" id="1.10.10.10">
    <property type="entry name" value="Winged helix-like DNA-binding domain superfamily/Winged helix DNA-binding domain"/>
    <property type="match status" value="1"/>
</dbReference>
<comment type="similarity">
    <text evidence="1">Belongs to the LysR transcriptional regulatory family.</text>
</comment>
<dbReference type="InterPro" id="IPR036388">
    <property type="entry name" value="WH-like_DNA-bd_sf"/>
</dbReference>
<dbReference type="NCBIfam" id="NF047520">
    <property type="entry name" value="trans_act_CidR"/>
    <property type="match status" value="1"/>
</dbReference>
<evidence type="ECO:0000313" key="6">
    <source>
        <dbReference type="EMBL" id="CCG46885.1"/>
    </source>
</evidence>
<dbReference type="AlphaFoldDB" id="I0JRW4"/>
<proteinExistence type="inferred from homology"/>
<organism evidence="6 7">
    <name type="scientific">Halobacillus halophilus (strain ATCC 35676 / DSM 2266 / JCM 20832 / KCTC 3685 / LMG 17431 / NBRC 102448 / NCIMB 2269)</name>
    <name type="common">Sporosarcina halophila</name>
    <dbReference type="NCBI Taxonomy" id="866895"/>
    <lineage>
        <taxon>Bacteria</taxon>
        <taxon>Bacillati</taxon>
        <taxon>Bacillota</taxon>
        <taxon>Bacilli</taxon>
        <taxon>Bacillales</taxon>
        <taxon>Bacillaceae</taxon>
        <taxon>Halobacillus</taxon>
    </lineage>
</organism>
<gene>
    <name evidence="6" type="ordered locus">HBHAL_4547</name>
</gene>
<evidence type="ECO:0000256" key="3">
    <source>
        <dbReference type="ARBA" id="ARBA00023125"/>
    </source>
</evidence>
<dbReference type="FunFam" id="1.10.10.10:FF:000001">
    <property type="entry name" value="LysR family transcriptional regulator"/>
    <property type="match status" value="1"/>
</dbReference>
<dbReference type="PRINTS" id="PR00039">
    <property type="entry name" value="HTHLYSR"/>
</dbReference>
<dbReference type="STRING" id="866895.HBHAL_4547"/>
<dbReference type="CDD" id="cd08438">
    <property type="entry name" value="PBP2_CidR"/>
    <property type="match status" value="1"/>
</dbReference>
<dbReference type="EMBL" id="HE717023">
    <property type="protein sequence ID" value="CCG46885.1"/>
    <property type="molecule type" value="Genomic_DNA"/>
</dbReference>
<reference evidence="6 7" key="1">
    <citation type="journal article" date="2013" name="Environ. Microbiol.">
        <title>Chloride and organic osmolytes: a hybrid strategy to cope with elevated salinities by the moderately halophilic, chloride-dependent bacterium Halobacillus halophilus.</title>
        <authorList>
            <person name="Saum S.H."/>
            <person name="Pfeiffer F."/>
            <person name="Palm P."/>
            <person name="Rampp M."/>
            <person name="Schuster S.C."/>
            <person name="Muller V."/>
            <person name="Oesterhelt D."/>
        </authorList>
    </citation>
    <scope>NUCLEOTIDE SEQUENCE [LARGE SCALE GENOMIC DNA]</scope>
    <source>
        <strain evidence="7">ATCC 35676 / DSM 2266 / JCM 20832 / KCTC 3685 / LMG 17431 / NBRC 102448 / NCIMB 2269</strain>
    </source>
</reference>
<keyword evidence="7" id="KW-1185">Reference proteome</keyword>